<evidence type="ECO:0000256" key="5">
    <source>
        <dbReference type="SAM" id="Phobius"/>
    </source>
</evidence>
<evidence type="ECO:0000313" key="8">
    <source>
        <dbReference type="Proteomes" id="UP000237347"/>
    </source>
</evidence>
<keyword evidence="2 7" id="KW-0645">Protease</keyword>
<dbReference type="Gene3D" id="3.90.70.10">
    <property type="entry name" value="Cysteine proteinases"/>
    <property type="match status" value="2"/>
</dbReference>
<keyword evidence="5" id="KW-0472">Membrane</keyword>
<dbReference type="InterPro" id="IPR038765">
    <property type="entry name" value="Papain-like_cys_pep_sf"/>
</dbReference>
<evidence type="ECO:0000256" key="4">
    <source>
        <dbReference type="ARBA" id="ARBA00022807"/>
    </source>
</evidence>
<dbReference type="EMBL" id="PKMF04000166">
    <property type="protein sequence ID" value="KAK7845673.1"/>
    <property type="molecule type" value="Genomic_DNA"/>
</dbReference>
<feature type="non-terminal residue" evidence="7">
    <location>
        <position position="1"/>
    </location>
</feature>
<dbReference type="PANTHER" id="PTHR12411">
    <property type="entry name" value="CYSTEINE PROTEASE FAMILY C1-RELATED"/>
    <property type="match status" value="1"/>
</dbReference>
<keyword evidence="5" id="KW-1133">Transmembrane helix</keyword>
<keyword evidence="4" id="KW-0788">Thiol protease</keyword>
<feature type="transmembrane region" description="Helical" evidence="5">
    <location>
        <begin position="190"/>
        <end position="210"/>
    </location>
</feature>
<protein>
    <submittedName>
        <fullName evidence="7">Senescence-specific cysteine protease sag12</fullName>
    </submittedName>
</protein>
<evidence type="ECO:0000256" key="2">
    <source>
        <dbReference type="ARBA" id="ARBA00022670"/>
    </source>
</evidence>
<dbReference type="Proteomes" id="UP000237347">
    <property type="component" value="Unassembled WGS sequence"/>
</dbReference>
<evidence type="ECO:0000256" key="3">
    <source>
        <dbReference type="ARBA" id="ARBA00022801"/>
    </source>
</evidence>
<gene>
    <name evidence="7" type="primary">SAG12_6</name>
    <name evidence="7" type="ORF">CFP56_009012</name>
</gene>
<accession>A0AAW0L1Q9</accession>
<dbReference type="GO" id="GO:0008234">
    <property type="term" value="F:cysteine-type peptidase activity"/>
    <property type="evidence" value="ECO:0007669"/>
    <property type="project" value="UniProtKB-KW"/>
</dbReference>
<organism evidence="7 8">
    <name type="scientific">Quercus suber</name>
    <name type="common">Cork oak</name>
    <dbReference type="NCBI Taxonomy" id="58331"/>
    <lineage>
        <taxon>Eukaryota</taxon>
        <taxon>Viridiplantae</taxon>
        <taxon>Streptophyta</taxon>
        <taxon>Embryophyta</taxon>
        <taxon>Tracheophyta</taxon>
        <taxon>Spermatophyta</taxon>
        <taxon>Magnoliopsida</taxon>
        <taxon>eudicotyledons</taxon>
        <taxon>Gunneridae</taxon>
        <taxon>Pentapetalae</taxon>
        <taxon>rosids</taxon>
        <taxon>fabids</taxon>
        <taxon>Fagales</taxon>
        <taxon>Fagaceae</taxon>
        <taxon>Quercus</taxon>
    </lineage>
</organism>
<name>A0AAW0L1Q9_QUESU</name>
<dbReference type="InterPro" id="IPR000668">
    <property type="entry name" value="Peptidase_C1A_C"/>
</dbReference>
<dbReference type="InterPro" id="IPR013128">
    <property type="entry name" value="Peptidase_C1A"/>
</dbReference>
<keyword evidence="5" id="KW-0812">Transmembrane</keyword>
<dbReference type="Pfam" id="PF00112">
    <property type="entry name" value="Peptidase_C1"/>
    <property type="match status" value="2"/>
</dbReference>
<feature type="domain" description="Peptidase C1A papain C-terminal" evidence="6">
    <location>
        <begin position="104"/>
        <end position="309"/>
    </location>
</feature>
<sequence length="310" mass="35176">ETNLSQSLFILGTLISQAKSRTLLEASLVERRAMDGSREKYFKDNIECIDKLNNEGNQTFKLRANEFEDLTNEESISSPAGNKISSQTNSLETITFKYKDLTKISMTMDWREKGAIVKRNKTTRVRGSHYLKLKILFSIPALLVVLTRFLLWLIIMHAECCWAFSAVAAVEGIIQIKTDNLISLSDYWTVLWKAIVAAMAVPWIMPFPYISAFEDVPSNNEKELLQAVATQPVSIAIEAYILHQQCVHRRVWTNLNHFVIAIGYGTSDDDTKYWLLKNSWGTNWGMKIHRGTGAPKGLYGLNRKASYTVA</sequence>
<comment type="similarity">
    <text evidence="1">Belongs to the peptidase C1 family.</text>
</comment>
<evidence type="ECO:0000259" key="6">
    <source>
        <dbReference type="SMART" id="SM00645"/>
    </source>
</evidence>
<keyword evidence="3" id="KW-0378">Hydrolase</keyword>
<feature type="transmembrane region" description="Helical" evidence="5">
    <location>
        <begin position="135"/>
        <end position="155"/>
    </location>
</feature>
<reference evidence="7 8" key="1">
    <citation type="journal article" date="2018" name="Sci. Data">
        <title>The draft genome sequence of cork oak.</title>
        <authorList>
            <person name="Ramos A.M."/>
            <person name="Usie A."/>
            <person name="Barbosa P."/>
            <person name="Barros P.M."/>
            <person name="Capote T."/>
            <person name="Chaves I."/>
            <person name="Simoes F."/>
            <person name="Abreu I."/>
            <person name="Carrasquinho I."/>
            <person name="Faro C."/>
            <person name="Guimaraes J.B."/>
            <person name="Mendonca D."/>
            <person name="Nobrega F."/>
            <person name="Rodrigues L."/>
            <person name="Saibo N.J.M."/>
            <person name="Varela M.C."/>
            <person name="Egas C."/>
            <person name="Matos J."/>
            <person name="Miguel C.M."/>
            <person name="Oliveira M.M."/>
            <person name="Ricardo C.P."/>
            <person name="Goncalves S."/>
        </authorList>
    </citation>
    <scope>NUCLEOTIDE SEQUENCE [LARGE SCALE GENOMIC DNA]</scope>
    <source>
        <strain evidence="8">cv. HL8</strain>
    </source>
</reference>
<proteinExistence type="inferred from homology"/>
<dbReference type="InterPro" id="IPR013201">
    <property type="entry name" value="Prot_inhib_I29"/>
</dbReference>
<dbReference type="SUPFAM" id="SSF54001">
    <property type="entry name" value="Cysteine proteinases"/>
    <property type="match status" value="1"/>
</dbReference>
<dbReference type="GO" id="GO:0006508">
    <property type="term" value="P:proteolysis"/>
    <property type="evidence" value="ECO:0007669"/>
    <property type="project" value="UniProtKB-KW"/>
</dbReference>
<evidence type="ECO:0000256" key="1">
    <source>
        <dbReference type="ARBA" id="ARBA00008455"/>
    </source>
</evidence>
<dbReference type="SMART" id="SM00645">
    <property type="entry name" value="Pept_C1"/>
    <property type="match status" value="1"/>
</dbReference>
<dbReference type="Pfam" id="PF08246">
    <property type="entry name" value="Inhibitor_I29"/>
    <property type="match status" value="1"/>
</dbReference>
<evidence type="ECO:0000313" key="7">
    <source>
        <dbReference type="EMBL" id="KAK7845673.1"/>
    </source>
</evidence>
<comment type="caution">
    <text evidence="7">The sequence shown here is derived from an EMBL/GenBank/DDBJ whole genome shotgun (WGS) entry which is preliminary data.</text>
</comment>
<dbReference type="AlphaFoldDB" id="A0AAW0L1Q9"/>
<keyword evidence="8" id="KW-1185">Reference proteome</keyword>